<protein>
    <recommendedName>
        <fullName evidence="4">peptidylprolyl isomerase</fullName>
        <ecNumber evidence="4">5.2.1.8</ecNumber>
    </recommendedName>
</protein>
<dbReference type="SUPFAM" id="SSF50891">
    <property type="entry name" value="Cyclophilin-like"/>
    <property type="match status" value="1"/>
</dbReference>
<feature type="repeat" description="TPR" evidence="10">
    <location>
        <begin position="301"/>
        <end position="334"/>
    </location>
</feature>
<dbReference type="PROSITE" id="PS50005">
    <property type="entry name" value="TPR"/>
    <property type="match status" value="1"/>
</dbReference>
<dbReference type="Gene3D" id="2.40.100.10">
    <property type="entry name" value="Cyclophilin-like"/>
    <property type="match status" value="1"/>
</dbReference>
<dbReference type="AlphaFoldDB" id="A0A0C9LVL6"/>
<dbReference type="InterPro" id="IPR029000">
    <property type="entry name" value="Cyclophilin-like_dom_sf"/>
</dbReference>
<dbReference type="FunFam" id="1.25.40.10:FF:000029">
    <property type="entry name" value="peptidyl-prolyl cis-trans isomerase D"/>
    <property type="match status" value="1"/>
</dbReference>
<evidence type="ECO:0000259" key="11">
    <source>
        <dbReference type="PROSITE" id="PS50072"/>
    </source>
</evidence>
<evidence type="ECO:0000313" key="13">
    <source>
        <dbReference type="Proteomes" id="UP000053815"/>
    </source>
</evidence>
<dbReference type="Gene3D" id="1.25.40.10">
    <property type="entry name" value="Tetratricopeptide repeat domain"/>
    <property type="match status" value="1"/>
</dbReference>
<dbReference type="SUPFAM" id="SSF48452">
    <property type="entry name" value="TPR-like"/>
    <property type="match status" value="1"/>
</dbReference>
<dbReference type="SMART" id="SM00028">
    <property type="entry name" value="TPR"/>
    <property type="match status" value="3"/>
</dbReference>
<evidence type="ECO:0000256" key="5">
    <source>
        <dbReference type="ARBA" id="ARBA00022490"/>
    </source>
</evidence>
<dbReference type="FunFam" id="2.40.100.10:FF:000009">
    <property type="entry name" value="Peptidyl-prolyl cis-trans isomerase D"/>
    <property type="match status" value="1"/>
</dbReference>
<feature type="domain" description="PPIase cyclophilin-type" evidence="11">
    <location>
        <begin position="7"/>
        <end position="170"/>
    </location>
</feature>
<keyword evidence="13" id="KW-1185">Reference proteome</keyword>
<evidence type="ECO:0000256" key="10">
    <source>
        <dbReference type="PROSITE-ProRule" id="PRU00339"/>
    </source>
</evidence>
<evidence type="ECO:0000256" key="2">
    <source>
        <dbReference type="ARBA" id="ARBA00004496"/>
    </source>
</evidence>
<dbReference type="GO" id="GO:0042026">
    <property type="term" value="P:protein refolding"/>
    <property type="evidence" value="ECO:0007669"/>
    <property type="project" value="UniProtKB-ARBA"/>
</dbReference>
<dbReference type="EMBL" id="DF836433">
    <property type="protein sequence ID" value="GAN06990.1"/>
    <property type="molecule type" value="Genomic_DNA"/>
</dbReference>
<comment type="catalytic activity">
    <reaction evidence="1">
        <text>[protein]-peptidylproline (omega=180) = [protein]-peptidylproline (omega=0)</text>
        <dbReference type="Rhea" id="RHEA:16237"/>
        <dbReference type="Rhea" id="RHEA-COMP:10747"/>
        <dbReference type="Rhea" id="RHEA-COMP:10748"/>
        <dbReference type="ChEBI" id="CHEBI:83833"/>
        <dbReference type="ChEBI" id="CHEBI:83834"/>
        <dbReference type="EC" id="5.2.1.8"/>
    </reaction>
</comment>
<proteinExistence type="inferred from homology"/>
<evidence type="ECO:0000256" key="7">
    <source>
        <dbReference type="ARBA" id="ARBA00022803"/>
    </source>
</evidence>
<dbReference type="Proteomes" id="UP000053815">
    <property type="component" value="Unassembled WGS sequence"/>
</dbReference>
<sequence length="364" mass="40221">MPNPRVFFDVSIGGKPEGRIVFELFKDVVPKTAENFRALCTGEKGVGKSGKPLCYKGSIFHRIIKNFMIQGGDFTAGNGTGGESIYGEKFEDENFDLKHDKPFLLSMANAGPATNGSQFFITTVPTPHLDGKHVVFGKVLKGKAVVRNLEFLEVSNDKPLKDAVIINCGELAEGEDDGIAVNDDGDNFEEFPDDHEGPKELADIVEIAGKLKDVGNGYFKKGDYENAARKYLKAIRYLNFKPAFDEEDPEDLRVKYAGVKIPCFLNRAMCDLKLGDFSDCLKVTTMVLEYDAKYLKKTDITKAHFRRGMAKAGSKDLEGAIEDFVKANELDPEDGGIKKELANTKAKLVAKKQKEKSAYAKLFS</sequence>
<dbReference type="EC" id="5.2.1.8" evidence="4"/>
<evidence type="ECO:0000256" key="4">
    <source>
        <dbReference type="ARBA" id="ARBA00013194"/>
    </source>
</evidence>
<accession>A0A0C9LVL6</accession>
<comment type="subcellular location">
    <subcellularLocation>
        <location evidence="2">Cytoplasm</location>
    </subcellularLocation>
</comment>
<dbReference type="GO" id="GO:0016018">
    <property type="term" value="F:cyclosporin A binding"/>
    <property type="evidence" value="ECO:0007669"/>
    <property type="project" value="TreeGrafter"/>
</dbReference>
<evidence type="ECO:0000256" key="9">
    <source>
        <dbReference type="ARBA" id="ARBA00023235"/>
    </source>
</evidence>
<organism evidence="12">
    <name type="scientific">Mucor ambiguus</name>
    <dbReference type="NCBI Taxonomy" id="91626"/>
    <lineage>
        <taxon>Eukaryota</taxon>
        <taxon>Fungi</taxon>
        <taxon>Fungi incertae sedis</taxon>
        <taxon>Mucoromycota</taxon>
        <taxon>Mucoromycotina</taxon>
        <taxon>Mucoromycetes</taxon>
        <taxon>Mucorales</taxon>
        <taxon>Mucorineae</taxon>
        <taxon>Mucoraceae</taxon>
        <taxon>Mucor</taxon>
    </lineage>
</organism>
<keyword evidence="6" id="KW-0677">Repeat</keyword>
<keyword evidence="8" id="KW-0697">Rotamase</keyword>
<dbReference type="PANTHER" id="PTHR11071:SF561">
    <property type="entry name" value="PEPTIDYL-PROLYL CIS-TRANS ISOMERASE D-RELATED"/>
    <property type="match status" value="1"/>
</dbReference>
<reference evidence="12" key="1">
    <citation type="submission" date="2014-09" db="EMBL/GenBank/DDBJ databases">
        <title>Draft genome sequence of an oleaginous Mucoromycotina fungus Mucor ambiguus NBRC6742.</title>
        <authorList>
            <person name="Takeda I."/>
            <person name="Yamane N."/>
            <person name="Morita T."/>
            <person name="Tamano K."/>
            <person name="Machida M."/>
            <person name="Baker S."/>
            <person name="Koike H."/>
        </authorList>
    </citation>
    <scope>NUCLEOTIDE SEQUENCE</scope>
    <source>
        <strain evidence="12">NBRC 6742</strain>
    </source>
</reference>
<dbReference type="PROSITE" id="PS50072">
    <property type="entry name" value="CSA_PPIASE_2"/>
    <property type="match status" value="1"/>
</dbReference>
<dbReference type="InterPro" id="IPR011990">
    <property type="entry name" value="TPR-like_helical_dom_sf"/>
</dbReference>
<dbReference type="PANTHER" id="PTHR11071">
    <property type="entry name" value="PEPTIDYL-PROLYL CIS-TRANS ISOMERASE"/>
    <property type="match status" value="1"/>
</dbReference>
<gene>
    <name evidence="12" type="ORF">MAM1_0144d06480</name>
</gene>
<keyword evidence="9 12" id="KW-0413">Isomerase</keyword>
<keyword evidence="7 10" id="KW-0802">TPR repeat</keyword>
<evidence type="ECO:0000256" key="8">
    <source>
        <dbReference type="ARBA" id="ARBA00023110"/>
    </source>
</evidence>
<dbReference type="InterPro" id="IPR002130">
    <property type="entry name" value="Cyclophilin-type_PPIase_dom"/>
</dbReference>
<dbReference type="GO" id="GO:0005737">
    <property type="term" value="C:cytoplasm"/>
    <property type="evidence" value="ECO:0007669"/>
    <property type="project" value="UniProtKB-SubCell"/>
</dbReference>
<comment type="similarity">
    <text evidence="3">Belongs to the cyclophilin-type PPIase family. PPIase D subfamily.</text>
</comment>
<dbReference type="PROSITE" id="PS00170">
    <property type="entry name" value="CSA_PPIASE_1"/>
    <property type="match status" value="1"/>
</dbReference>
<keyword evidence="5" id="KW-0963">Cytoplasm</keyword>
<dbReference type="Pfam" id="PF00160">
    <property type="entry name" value="Pro_isomerase"/>
    <property type="match status" value="1"/>
</dbReference>
<name>A0A0C9LVL6_9FUNG</name>
<dbReference type="InterPro" id="IPR019734">
    <property type="entry name" value="TPR_rpt"/>
</dbReference>
<dbReference type="STRING" id="91626.A0A0C9LVL6"/>
<dbReference type="PRINTS" id="PR00153">
    <property type="entry name" value="CSAPPISMRASE"/>
</dbReference>
<dbReference type="InterPro" id="IPR020892">
    <property type="entry name" value="Cyclophilin-type_PPIase_CS"/>
</dbReference>
<evidence type="ECO:0000256" key="3">
    <source>
        <dbReference type="ARBA" id="ARBA00010898"/>
    </source>
</evidence>
<dbReference type="OrthoDB" id="407558at2759"/>
<evidence type="ECO:0000256" key="6">
    <source>
        <dbReference type="ARBA" id="ARBA00022737"/>
    </source>
</evidence>
<evidence type="ECO:0000313" key="12">
    <source>
        <dbReference type="EMBL" id="GAN06990.1"/>
    </source>
</evidence>
<dbReference type="GO" id="GO:0003755">
    <property type="term" value="F:peptidyl-prolyl cis-trans isomerase activity"/>
    <property type="evidence" value="ECO:0007669"/>
    <property type="project" value="UniProtKB-KW"/>
</dbReference>
<evidence type="ECO:0000256" key="1">
    <source>
        <dbReference type="ARBA" id="ARBA00000971"/>
    </source>
</evidence>
<dbReference type="CDD" id="cd01926">
    <property type="entry name" value="cyclophilin_ABH_like"/>
    <property type="match status" value="1"/>
</dbReference>